<protein>
    <recommendedName>
        <fullName evidence="5">Sel1 repeat family protein</fullName>
    </recommendedName>
</protein>
<dbReference type="InterPro" id="IPR050767">
    <property type="entry name" value="Sel1_AlgK"/>
</dbReference>
<dbReference type="PANTHER" id="PTHR11102:SF160">
    <property type="entry name" value="ERAD-ASSOCIATED E3 UBIQUITIN-PROTEIN LIGASE COMPONENT HRD3"/>
    <property type="match status" value="1"/>
</dbReference>
<dbReference type="Pfam" id="PF08238">
    <property type="entry name" value="Sel1"/>
    <property type="match status" value="6"/>
</dbReference>
<dbReference type="SMART" id="SM00671">
    <property type="entry name" value="SEL1"/>
    <property type="match status" value="6"/>
</dbReference>
<sequence length="327" mass="35400">MTILRLPVPILAAILLCGGPAFAQDDVGKGPRPAPQAEEASPADAGELELDPSRFGEVIDEAYGAYQRGYYLTAYRLALPRAERGDGAAQTLVAELLANGLGIRQDLREATKWYEKAANKGVPDAQLQYALLLVDGQLVKPDREKAFDLMRKAADAGKPLAQFNLAQMLVDSGKFAEAVGWYEKAANAKLADAQYAMAQVYAEGVGGKPQDLAEARRWLELAAKNKFDTAQLDFGTWLVEGRGGPVDFAEGFAWLKRAADAGNIAAHNRVAKLYLAGVGVNADPIAAAAWYMRARQAGLIDKAMEDFLEGLTEEQVQQATERMETLR</sequence>
<reference evidence="3" key="2">
    <citation type="submission" date="2020-09" db="EMBL/GenBank/DDBJ databases">
        <authorList>
            <person name="Sun Q."/>
            <person name="Zhou Y."/>
        </authorList>
    </citation>
    <scope>NUCLEOTIDE SEQUENCE</scope>
    <source>
        <strain evidence="3">CGMCC 1.15320</strain>
    </source>
</reference>
<name>A0A916RLA0_9HYPH</name>
<accession>A0A916RLA0</accession>
<feature type="chain" id="PRO_5037195056" description="Sel1 repeat family protein" evidence="2">
    <location>
        <begin position="24"/>
        <end position="327"/>
    </location>
</feature>
<evidence type="ECO:0000313" key="3">
    <source>
        <dbReference type="EMBL" id="GGA61578.1"/>
    </source>
</evidence>
<proteinExistence type="predicted"/>
<evidence type="ECO:0008006" key="5">
    <source>
        <dbReference type="Google" id="ProtNLM"/>
    </source>
</evidence>
<dbReference type="AlphaFoldDB" id="A0A916RLA0"/>
<keyword evidence="4" id="KW-1185">Reference proteome</keyword>
<feature type="region of interest" description="Disordered" evidence="1">
    <location>
        <begin position="26"/>
        <end position="48"/>
    </location>
</feature>
<dbReference type="InterPro" id="IPR006597">
    <property type="entry name" value="Sel1-like"/>
</dbReference>
<dbReference type="SUPFAM" id="SSF81901">
    <property type="entry name" value="HCP-like"/>
    <property type="match status" value="1"/>
</dbReference>
<evidence type="ECO:0000313" key="4">
    <source>
        <dbReference type="Proteomes" id="UP000636264"/>
    </source>
</evidence>
<dbReference type="Gene3D" id="1.25.40.10">
    <property type="entry name" value="Tetratricopeptide repeat domain"/>
    <property type="match status" value="2"/>
</dbReference>
<comment type="caution">
    <text evidence="3">The sequence shown here is derived from an EMBL/GenBank/DDBJ whole genome shotgun (WGS) entry which is preliminary data.</text>
</comment>
<reference evidence="3" key="1">
    <citation type="journal article" date="2014" name="Int. J. Syst. Evol. Microbiol.">
        <title>Complete genome sequence of Corynebacterium casei LMG S-19264T (=DSM 44701T), isolated from a smear-ripened cheese.</title>
        <authorList>
            <consortium name="US DOE Joint Genome Institute (JGI-PGF)"/>
            <person name="Walter F."/>
            <person name="Albersmeier A."/>
            <person name="Kalinowski J."/>
            <person name="Ruckert C."/>
        </authorList>
    </citation>
    <scope>NUCLEOTIDE SEQUENCE</scope>
    <source>
        <strain evidence="3">CGMCC 1.15320</strain>
    </source>
</reference>
<dbReference type="Proteomes" id="UP000636264">
    <property type="component" value="Unassembled WGS sequence"/>
</dbReference>
<dbReference type="PANTHER" id="PTHR11102">
    <property type="entry name" value="SEL-1-LIKE PROTEIN"/>
    <property type="match status" value="1"/>
</dbReference>
<evidence type="ECO:0000256" key="1">
    <source>
        <dbReference type="SAM" id="MobiDB-lite"/>
    </source>
</evidence>
<dbReference type="EMBL" id="BMIF01000003">
    <property type="protein sequence ID" value="GGA61578.1"/>
    <property type="molecule type" value="Genomic_DNA"/>
</dbReference>
<evidence type="ECO:0000256" key="2">
    <source>
        <dbReference type="SAM" id="SignalP"/>
    </source>
</evidence>
<dbReference type="RefSeq" id="WP_188720256.1">
    <property type="nucleotide sequence ID" value="NZ_BMIF01000003.1"/>
</dbReference>
<keyword evidence="2" id="KW-0732">Signal</keyword>
<organism evidence="3 4">
    <name type="scientific">Nitratireductor aestuarii</name>
    <dbReference type="NCBI Taxonomy" id="1735103"/>
    <lineage>
        <taxon>Bacteria</taxon>
        <taxon>Pseudomonadati</taxon>
        <taxon>Pseudomonadota</taxon>
        <taxon>Alphaproteobacteria</taxon>
        <taxon>Hyphomicrobiales</taxon>
        <taxon>Phyllobacteriaceae</taxon>
        <taxon>Nitratireductor</taxon>
    </lineage>
</organism>
<gene>
    <name evidence="3" type="ORF">GCM10011385_14060</name>
</gene>
<feature type="signal peptide" evidence="2">
    <location>
        <begin position="1"/>
        <end position="23"/>
    </location>
</feature>
<dbReference type="InterPro" id="IPR011990">
    <property type="entry name" value="TPR-like_helical_dom_sf"/>
</dbReference>